<organism evidence="1 2">
    <name type="scientific">Linnemannia elongata AG-77</name>
    <dbReference type="NCBI Taxonomy" id="1314771"/>
    <lineage>
        <taxon>Eukaryota</taxon>
        <taxon>Fungi</taxon>
        <taxon>Fungi incertae sedis</taxon>
        <taxon>Mucoromycota</taxon>
        <taxon>Mortierellomycotina</taxon>
        <taxon>Mortierellomycetes</taxon>
        <taxon>Mortierellales</taxon>
        <taxon>Mortierellaceae</taxon>
        <taxon>Linnemannia</taxon>
    </lineage>
</organism>
<sequence length="91" mass="10098">MQSCVGVAHVMCACIYTYMRNLCRCLSARLCVCVSVYMCLHQTTVGMRGGHLVIVDAVVDDDECVVVCVIVDALSFFSYIVIRFYAATRCL</sequence>
<gene>
    <name evidence="1" type="ORF">K457DRAFT_535957</name>
</gene>
<accession>A0A197JUS0</accession>
<reference evidence="1 2" key="1">
    <citation type="submission" date="2016-05" db="EMBL/GenBank/DDBJ databases">
        <title>Genome sequencing reveals origins of a unique bacterial endosymbiosis in the earliest lineages of terrestrial Fungi.</title>
        <authorList>
            <consortium name="DOE Joint Genome Institute"/>
            <person name="Uehling J."/>
            <person name="Gryganskyi A."/>
            <person name="Hameed K."/>
            <person name="Tschaplinski T."/>
            <person name="Misztal P."/>
            <person name="Wu S."/>
            <person name="Desiro A."/>
            <person name="Vande Pol N."/>
            <person name="Du Z.-Y."/>
            <person name="Zienkiewicz A."/>
            <person name="Zienkiewicz K."/>
            <person name="Morin E."/>
            <person name="Tisserant E."/>
            <person name="Splivallo R."/>
            <person name="Hainaut M."/>
            <person name="Henrissat B."/>
            <person name="Ohm R."/>
            <person name="Kuo A."/>
            <person name="Yan J."/>
            <person name="Lipzen A."/>
            <person name="Nolan M."/>
            <person name="Labutti K."/>
            <person name="Barry K."/>
            <person name="Goldstein A."/>
            <person name="Labbe J."/>
            <person name="Schadt C."/>
            <person name="Tuskan G."/>
            <person name="Grigoriev I."/>
            <person name="Martin F."/>
            <person name="Vilgalys R."/>
            <person name="Bonito G."/>
        </authorList>
    </citation>
    <scope>NUCLEOTIDE SEQUENCE [LARGE SCALE GENOMIC DNA]</scope>
    <source>
        <strain evidence="1 2">AG-77</strain>
    </source>
</reference>
<evidence type="ECO:0000313" key="1">
    <source>
        <dbReference type="EMBL" id="OAQ29037.1"/>
    </source>
</evidence>
<dbReference type="EMBL" id="KV442044">
    <property type="protein sequence ID" value="OAQ29037.1"/>
    <property type="molecule type" value="Genomic_DNA"/>
</dbReference>
<dbReference type="Proteomes" id="UP000078512">
    <property type="component" value="Unassembled WGS sequence"/>
</dbReference>
<proteinExistence type="predicted"/>
<dbReference type="AlphaFoldDB" id="A0A197JUS0"/>
<evidence type="ECO:0000313" key="2">
    <source>
        <dbReference type="Proteomes" id="UP000078512"/>
    </source>
</evidence>
<protein>
    <submittedName>
        <fullName evidence="1">Uncharacterized protein</fullName>
    </submittedName>
</protein>
<keyword evidence="2" id="KW-1185">Reference proteome</keyword>
<name>A0A197JUS0_9FUNG</name>